<organism evidence="2 3">
    <name type="scientific">Rubellimicrobium mesophilum DSM 19309</name>
    <dbReference type="NCBI Taxonomy" id="442562"/>
    <lineage>
        <taxon>Bacteria</taxon>
        <taxon>Pseudomonadati</taxon>
        <taxon>Pseudomonadota</taxon>
        <taxon>Alphaproteobacteria</taxon>
        <taxon>Rhodobacterales</taxon>
        <taxon>Roseobacteraceae</taxon>
        <taxon>Rubellimicrobium</taxon>
    </lineage>
</organism>
<dbReference type="STRING" id="442562.Rumeso_04579"/>
<comment type="caution">
    <text evidence="2">The sequence shown here is derived from an EMBL/GenBank/DDBJ whole genome shotgun (WGS) entry which is preliminary data.</text>
</comment>
<dbReference type="HOGENOM" id="CLU_1833725_0_0_5"/>
<evidence type="ECO:0000256" key="1">
    <source>
        <dbReference type="SAM" id="SignalP"/>
    </source>
</evidence>
<dbReference type="OrthoDB" id="10002622at2"/>
<evidence type="ECO:0000313" key="2">
    <source>
        <dbReference type="EMBL" id="EYD73844.1"/>
    </source>
</evidence>
<dbReference type="AlphaFoldDB" id="A0A017HJ77"/>
<dbReference type="EMBL" id="AOSK01000128">
    <property type="protein sequence ID" value="EYD73844.1"/>
    <property type="molecule type" value="Genomic_DNA"/>
</dbReference>
<feature type="chain" id="PRO_5001493188" description="Twin-arginine translocation pathway signal" evidence="1">
    <location>
        <begin position="32"/>
        <end position="140"/>
    </location>
</feature>
<evidence type="ECO:0000313" key="3">
    <source>
        <dbReference type="Proteomes" id="UP000019666"/>
    </source>
</evidence>
<dbReference type="InterPro" id="IPR006311">
    <property type="entry name" value="TAT_signal"/>
</dbReference>
<keyword evidence="1" id="KW-0732">Signal</keyword>
<gene>
    <name evidence="2" type="ORF">Rumeso_04579</name>
</gene>
<dbReference type="PROSITE" id="PS51318">
    <property type="entry name" value="TAT"/>
    <property type="match status" value="1"/>
</dbReference>
<evidence type="ECO:0008006" key="4">
    <source>
        <dbReference type="Google" id="ProtNLM"/>
    </source>
</evidence>
<name>A0A017HJ77_9RHOB</name>
<protein>
    <recommendedName>
        <fullName evidence="4">Twin-arginine translocation pathway signal</fullName>
    </recommendedName>
</protein>
<dbReference type="RefSeq" id="WP_037282052.1">
    <property type="nucleotide sequence ID" value="NZ_KK088600.1"/>
</dbReference>
<keyword evidence="3" id="KW-1185">Reference proteome</keyword>
<accession>A0A017HJ77</accession>
<feature type="signal peptide" evidence="1">
    <location>
        <begin position="1"/>
        <end position="31"/>
    </location>
</feature>
<proteinExistence type="predicted"/>
<dbReference type="Proteomes" id="UP000019666">
    <property type="component" value="Unassembled WGS sequence"/>
</dbReference>
<reference evidence="2 3" key="1">
    <citation type="submission" date="2013-02" db="EMBL/GenBank/DDBJ databases">
        <authorList>
            <person name="Fiebig A."/>
            <person name="Goeker M."/>
            <person name="Klenk H.-P.P."/>
        </authorList>
    </citation>
    <scope>NUCLEOTIDE SEQUENCE [LARGE SCALE GENOMIC DNA]</scope>
    <source>
        <strain evidence="2 3">DSM 19309</strain>
    </source>
</reference>
<sequence length="140" mass="14964">MTAHLSRRSLLRAAPALVMPVTLTAPLPALAGAVATPDPLPGYVRDFKAALEQWLAASDEPGGGNFDTLACLHWNAEMNHLRELIQDTVATSPEGLAAQIEFIKADYDAGPPCAYDYPTVDDVPVPFLDLILEGLRGIAQ</sequence>